<dbReference type="InterPro" id="IPR011042">
    <property type="entry name" value="6-blade_b-propeller_TolB-like"/>
</dbReference>
<dbReference type="Pfam" id="PF07995">
    <property type="entry name" value="GSDH"/>
    <property type="match status" value="1"/>
</dbReference>
<reference evidence="2 3" key="1">
    <citation type="submission" date="2017-11" db="EMBL/GenBank/DDBJ databases">
        <title>Genomic Encyclopedia of Archaeal and Bacterial Type Strains, Phase II (KMG-II): From Individual Species to Whole Genera.</title>
        <authorList>
            <person name="Goeker M."/>
        </authorList>
    </citation>
    <scope>NUCLEOTIDE SEQUENCE [LARGE SCALE GENOMIC DNA]</scope>
    <source>
        <strain evidence="2 3">DSM 28175</strain>
    </source>
</reference>
<feature type="domain" description="Glucose/Sorbosone dehydrogenase" evidence="1">
    <location>
        <begin position="54"/>
        <end position="394"/>
    </location>
</feature>
<name>A0A2H9VLC0_9SPHI</name>
<comment type="caution">
    <text evidence="2">The sequence shown here is derived from an EMBL/GenBank/DDBJ whole genome shotgun (WGS) entry which is preliminary data.</text>
</comment>
<dbReference type="PANTHER" id="PTHR19328:SF75">
    <property type="entry name" value="ALDOSE SUGAR DEHYDROGENASE YLII"/>
    <property type="match status" value="1"/>
</dbReference>
<gene>
    <name evidence="2" type="ORF">CLV57_2238</name>
</gene>
<evidence type="ECO:0000313" key="2">
    <source>
        <dbReference type="EMBL" id="PJJ79113.1"/>
    </source>
</evidence>
<proteinExistence type="predicted"/>
<evidence type="ECO:0000313" key="3">
    <source>
        <dbReference type="Proteomes" id="UP000242687"/>
    </source>
</evidence>
<dbReference type="RefSeq" id="WP_100341476.1">
    <property type="nucleotide sequence ID" value="NZ_PGFJ01000002.1"/>
</dbReference>
<evidence type="ECO:0000259" key="1">
    <source>
        <dbReference type="Pfam" id="PF07995"/>
    </source>
</evidence>
<keyword evidence="3" id="KW-1185">Reference proteome</keyword>
<dbReference type="Proteomes" id="UP000242687">
    <property type="component" value="Unassembled WGS sequence"/>
</dbReference>
<dbReference type="PANTHER" id="PTHR19328">
    <property type="entry name" value="HEDGEHOG-INTERACTING PROTEIN"/>
    <property type="match status" value="1"/>
</dbReference>
<dbReference type="OrthoDB" id="9770043at2"/>
<dbReference type="InterPro" id="IPR012938">
    <property type="entry name" value="Glc/Sorbosone_DH"/>
</dbReference>
<sequence>MKVFNSRSCIILAIVALFITNCSKKNKDSDPDTTPVEPGKYKTELAFPAVAGIDSPVELTSPDDGSNRIFVVSQKGMIYQFNNNSQVNKADLFLDISYKVGVSEESGLLGLAFHPNYKTNGCFYVFYSVYNGGPQTVISRFKVNASNPNVADASSEEVLLTFDRTYYNHNGGKLAFGNDGLLYISVGDGGNVADPQKKGQDRKTLLGKMLRIDIDKTEPGKKYAIPVDNPFKSNTEGFKEEIYAYGLRNPWRFSFDRSTRKLWLADVGQSRQEEIDLIEKGGNYGWSIMEGTECLGGVDCNKTGLNMPLYSYGRTDGGSITGGYVSHDKNLQTLTGRYIYGDFVSGKIWALTYSGNTVVRNDLVASVSPGTLSSFGQDSNNGLYVLNYKDGKIYKFVADK</sequence>
<dbReference type="InterPro" id="IPR011041">
    <property type="entry name" value="Quinoprot_gluc/sorb_DH_b-prop"/>
</dbReference>
<protein>
    <submittedName>
        <fullName evidence="2">Glucose/arabinose dehydrogenase</fullName>
    </submittedName>
</protein>
<organism evidence="2 3">
    <name type="scientific">Mucilaginibacter auburnensis</name>
    <dbReference type="NCBI Taxonomy" id="1457233"/>
    <lineage>
        <taxon>Bacteria</taxon>
        <taxon>Pseudomonadati</taxon>
        <taxon>Bacteroidota</taxon>
        <taxon>Sphingobacteriia</taxon>
        <taxon>Sphingobacteriales</taxon>
        <taxon>Sphingobacteriaceae</taxon>
        <taxon>Mucilaginibacter</taxon>
    </lineage>
</organism>
<dbReference type="AlphaFoldDB" id="A0A2H9VLC0"/>
<dbReference type="Gene3D" id="2.120.10.30">
    <property type="entry name" value="TolB, C-terminal domain"/>
    <property type="match status" value="1"/>
</dbReference>
<dbReference type="SUPFAM" id="SSF50952">
    <property type="entry name" value="Soluble quinoprotein glucose dehydrogenase"/>
    <property type="match status" value="1"/>
</dbReference>
<dbReference type="EMBL" id="PGFJ01000002">
    <property type="protein sequence ID" value="PJJ79113.1"/>
    <property type="molecule type" value="Genomic_DNA"/>
</dbReference>
<accession>A0A2H9VLC0</accession>